<dbReference type="Gene3D" id="3.40.30.10">
    <property type="entry name" value="Glutaredoxin"/>
    <property type="match status" value="1"/>
</dbReference>
<accession>A0A166CE35</accession>
<dbReference type="Pfam" id="PF01323">
    <property type="entry name" value="DSBA"/>
    <property type="match status" value="1"/>
</dbReference>
<dbReference type="PANTHER" id="PTHR13887">
    <property type="entry name" value="GLUTATHIONE S-TRANSFERASE KAPPA"/>
    <property type="match status" value="1"/>
</dbReference>
<proteinExistence type="predicted"/>
<dbReference type="Proteomes" id="UP000076532">
    <property type="component" value="Unassembled WGS sequence"/>
</dbReference>
<dbReference type="STRING" id="436010.A0A166CE35"/>
<name>A0A166CE35_9AGAM</name>
<gene>
    <name evidence="3" type="ORF">FIBSPDRAFT_960481</name>
</gene>
<sequence>MSTTTSPRLIKIIVFSDFVCPYNYIGHNALTTALEQCADQPLQFEIEYKPFRLNSDLPIEPPVDRAEFFGNKFGARYEPARAMFKGMADSLGLPLAAGGPVSQTTRAHRLSLKAYKKGGQTMQQAVIQAYFSAGCGEGKDIGNLEVLADIAVAAGVMPRQCALDFLAGDEFAAEVEQLIAQARASGIRGSPVVIVDGKFKLDGVQTTDTYVQVFRRLGKCAKACAAAAATVATATSGSPTYSETSSDGTISPPLRSTAVAV</sequence>
<evidence type="ECO:0000313" key="4">
    <source>
        <dbReference type="Proteomes" id="UP000076532"/>
    </source>
</evidence>
<evidence type="ECO:0000259" key="2">
    <source>
        <dbReference type="Pfam" id="PF01323"/>
    </source>
</evidence>
<feature type="region of interest" description="Disordered" evidence="1">
    <location>
        <begin position="236"/>
        <end position="261"/>
    </location>
</feature>
<evidence type="ECO:0000313" key="3">
    <source>
        <dbReference type="EMBL" id="KZP13568.1"/>
    </source>
</evidence>
<dbReference type="InterPro" id="IPR001853">
    <property type="entry name" value="DSBA-like_thioredoxin_dom"/>
</dbReference>
<dbReference type="PANTHER" id="PTHR13887:SF41">
    <property type="entry name" value="THIOREDOXIN SUPERFAMILY PROTEIN"/>
    <property type="match status" value="1"/>
</dbReference>
<dbReference type="SUPFAM" id="SSF52833">
    <property type="entry name" value="Thioredoxin-like"/>
    <property type="match status" value="1"/>
</dbReference>
<organism evidence="3 4">
    <name type="scientific">Athelia psychrophila</name>
    <dbReference type="NCBI Taxonomy" id="1759441"/>
    <lineage>
        <taxon>Eukaryota</taxon>
        <taxon>Fungi</taxon>
        <taxon>Dikarya</taxon>
        <taxon>Basidiomycota</taxon>
        <taxon>Agaricomycotina</taxon>
        <taxon>Agaricomycetes</taxon>
        <taxon>Agaricomycetidae</taxon>
        <taxon>Atheliales</taxon>
        <taxon>Atheliaceae</taxon>
        <taxon>Athelia</taxon>
    </lineage>
</organism>
<dbReference type="AlphaFoldDB" id="A0A166CE35"/>
<reference evidence="3 4" key="1">
    <citation type="journal article" date="2016" name="Mol. Biol. Evol.">
        <title>Comparative Genomics of Early-Diverging Mushroom-Forming Fungi Provides Insights into the Origins of Lignocellulose Decay Capabilities.</title>
        <authorList>
            <person name="Nagy L.G."/>
            <person name="Riley R."/>
            <person name="Tritt A."/>
            <person name="Adam C."/>
            <person name="Daum C."/>
            <person name="Floudas D."/>
            <person name="Sun H."/>
            <person name="Yadav J.S."/>
            <person name="Pangilinan J."/>
            <person name="Larsson K.H."/>
            <person name="Matsuura K."/>
            <person name="Barry K."/>
            <person name="Labutti K."/>
            <person name="Kuo R."/>
            <person name="Ohm R.A."/>
            <person name="Bhattacharya S.S."/>
            <person name="Shirouzu T."/>
            <person name="Yoshinaga Y."/>
            <person name="Martin F.M."/>
            <person name="Grigoriev I.V."/>
            <person name="Hibbett D.S."/>
        </authorList>
    </citation>
    <scope>NUCLEOTIDE SEQUENCE [LARGE SCALE GENOMIC DNA]</scope>
    <source>
        <strain evidence="3 4">CBS 109695</strain>
    </source>
</reference>
<evidence type="ECO:0000256" key="1">
    <source>
        <dbReference type="SAM" id="MobiDB-lite"/>
    </source>
</evidence>
<keyword evidence="4" id="KW-1185">Reference proteome</keyword>
<dbReference type="EMBL" id="KV417631">
    <property type="protein sequence ID" value="KZP13568.1"/>
    <property type="molecule type" value="Genomic_DNA"/>
</dbReference>
<dbReference type="OrthoDB" id="1930760at2759"/>
<feature type="domain" description="DSBA-like thioredoxin" evidence="2">
    <location>
        <begin position="12"/>
        <end position="212"/>
    </location>
</feature>
<feature type="compositionally biased region" description="Polar residues" evidence="1">
    <location>
        <begin position="236"/>
        <end position="249"/>
    </location>
</feature>
<dbReference type="CDD" id="cd03024">
    <property type="entry name" value="DsbA_FrnE"/>
    <property type="match status" value="1"/>
</dbReference>
<dbReference type="InterPro" id="IPR036249">
    <property type="entry name" value="Thioredoxin-like_sf"/>
</dbReference>
<protein>
    <submittedName>
        <fullName evidence="3">Thioredoxin-like protein</fullName>
    </submittedName>
</protein>
<dbReference type="GO" id="GO:0016491">
    <property type="term" value="F:oxidoreductase activity"/>
    <property type="evidence" value="ECO:0007669"/>
    <property type="project" value="InterPro"/>
</dbReference>